<evidence type="ECO:0000313" key="1">
    <source>
        <dbReference type="EMBL" id="CAF1587052.1"/>
    </source>
</evidence>
<comment type="caution">
    <text evidence="1">The sequence shown here is derived from an EMBL/GenBank/DDBJ whole genome shotgun (WGS) entry which is preliminary data.</text>
</comment>
<dbReference type="EMBL" id="CAJNOU010021131">
    <property type="protein sequence ID" value="CAF1587052.1"/>
    <property type="molecule type" value="Genomic_DNA"/>
</dbReference>
<gene>
    <name evidence="1" type="ORF">SEV965_LOCUS40028</name>
</gene>
<protein>
    <submittedName>
        <fullName evidence="1">Uncharacterized protein</fullName>
    </submittedName>
</protein>
<organism evidence="1 2">
    <name type="scientific">Rotaria sordida</name>
    <dbReference type="NCBI Taxonomy" id="392033"/>
    <lineage>
        <taxon>Eukaryota</taxon>
        <taxon>Metazoa</taxon>
        <taxon>Spiralia</taxon>
        <taxon>Gnathifera</taxon>
        <taxon>Rotifera</taxon>
        <taxon>Eurotatoria</taxon>
        <taxon>Bdelloidea</taxon>
        <taxon>Philodinida</taxon>
        <taxon>Philodinidae</taxon>
        <taxon>Rotaria</taxon>
    </lineage>
</organism>
<proteinExistence type="predicted"/>
<sequence length="44" mass="4869">PPPNISGIVDIADLEISILLVDLLTLKHENSELRWTNNCARLGN</sequence>
<evidence type="ECO:0000313" key="2">
    <source>
        <dbReference type="Proteomes" id="UP000663889"/>
    </source>
</evidence>
<dbReference type="AlphaFoldDB" id="A0A815ZS79"/>
<accession>A0A815ZS79</accession>
<feature type="non-terminal residue" evidence="1">
    <location>
        <position position="1"/>
    </location>
</feature>
<reference evidence="1" key="1">
    <citation type="submission" date="2021-02" db="EMBL/GenBank/DDBJ databases">
        <authorList>
            <person name="Nowell W R."/>
        </authorList>
    </citation>
    <scope>NUCLEOTIDE SEQUENCE</scope>
</reference>
<name>A0A815ZS79_9BILA</name>
<dbReference type="Proteomes" id="UP000663889">
    <property type="component" value="Unassembled WGS sequence"/>
</dbReference>